<reference evidence="5" key="1">
    <citation type="submission" date="2012-11" db="EMBL/GenBank/DDBJ databases">
        <authorList>
            <person name="Lucero-Rivera Y.E."/>
            <person name="Tovar-Ramirez D."/>
        </authorList>
    </citation>
    <scope>NUCLEOTIDE SEQUENCE [LARGE SCALE GENOMIC DNA]</scope>
    <source>
        <strain evidence="5">Araruama</strain>
    </source>
</reference>
<feature type="domain" description="Penicillin-binding protein transpeptidase" evidence="3">
    <location>
        <begin position="143"/>
        <end position="428"/>
    </location>
</feature>
<proteinExistence type="predicted"/>
<evidence type="ECO:0000313" key="4">
    <source>
        <dbReference type="EMBL" id="ETR69554.1"/>
    </source>
</evidence>
<evidence type="ECO:0000313" key="5">
    <source>
        <dbReference type="Proteomes" id="UP000189670"/>
    </source>
</evidence>
<dbReference type="InterPro" id="IPR050515">
    <property type="entry name" value="Beta-lactam/transpept"/>
</dbReference>
<dbReference type="SUPFAM" id="SSF56601">
    <property type="entry name" value="beta-lactamase/transpeptidase-like"/>
    <property type="match status" value="1"/>
</dbReference>
<dbReference type="EMBL" id="ATBP01000615">
    <property type="protein sequence ID" value="ETR69554.1"/>
    <property type="molecule type" value="Genomic_DNA"/>
</dbReference>
<keyword evidence="4" id="KW-0131">Cell cycle</keyword>
<comment type="caution">
    <text evidence="4">The sequence shown here is derived from an EMBL/GenBank/DDBJ whole genome shotgun (WGS) entry which is preliminary data.</text>
</comment>
<feature type="transmembrane region" description="Helical" evidence="2">
    <location>
        <begin position="27"/>
        <end position="49"/>
    </location>
</feature>
<keyword evidence="2" id="KW-1133">Transmembrane helix</keyword>
<evidence type="ECO:0000259" key="3">
    <source>
        <dbReference type="Pfam" id="PF00905"/>
    </source>
</evidence>
<dbReference type="PANTHER" id="PTHR30627:SF2">
    <property type="entry name" value="PEPTIDOGLYCAN D,D-TRANSPEPTIDASE MRDA"/>
    <property type="match status" value="1"/>
</dbReference>
<evidence type="ECO:0000256" key="1">
    <source>
        <dbReference type="SAM" id="MobiDB-lite"/>
    </source>
</evidence>
<dbReference type="InterPro" id="IPR012338">
    <property type="entry name" value="Beta-lactam/transpept-like"/>
</dbReference>
<dbReference type="GO" id="GO:0008658">
    <property type="term" value="F:penicillin binding"/>
    <property type="evidence" value="ECO:0007669"/>
    <property type="project" value="InterPro"/>
</dbReference>
<keyword evidence="2" id="KW-0472">Membrane</keyword>
<accession>A0A1V1P421</accession>
<dbReference type="Pfam" id="PF00905">
    <property type="entry name" value="Transpeptidase"/>
    <property type="match status" value="1"/>
</dbReference>
<dbReference type="Proteomes" id="UP000189670">
    <property type="component" value="Unassembled WGS sequence"/>
</dbReference>
<dbReference type="GO" id="GO:0005886">
    <property type="term" value="C:plasma membrane"/>
    <property type="evidence" value="ECO:0007669"/>
    <property type="project" value="TreeGrafter"/>
</dbReference>
<dbReference type="PANTHER" id="PTHR30627">
    <property type="entry name" value="PEPTIDOGLYCAN D,D-TRANSPEPTIDASE"/>
    <property type="match status" value="1"/>
</dbReference>
<dbReference type="Gene3D" id="3.40.710.10">
    <property type="entry name" value="DD-peptidase/beta-lactamase superfamily"/>
    <property type="match status" value="1"/>
</dbReference>
<dbReference type="InterPro" id="IPR001460">
    <property type="entry name" value="PCN-bd_Tpept"/>
</dbReference>
<sequence>MYTEHNWRNYQKSLLGKKNKPRKKSRFIFWLMVPIILTIACSIIGFGSVTSNNSGIDFPFIEIPDLSSEKNSDEKPEAQKKPKRWSKEKVRELLAHKALINSRQNQFDISHNNSQYIVKTSIDMELQKYLLNTIERSYTRYLGIVVMDPKTGRILSMVGFDKTNATDNPCIEKRFPAASVFKIVTAAAAIEICGLGPDSKMAFNGGKYTLYKRQITDKTNRYTTRVSFKNSFAQSINPVFGKLGSLYLGKSALEDYARGFGFNQCINFELPVNKSTIHVKNERYHQAEIACGFNRDTLITPLHGALLVSSILNDGKIPEPTIVDKVVDQKGHIYYQSQTGILNQAVSSKTCKLLKQMMNATVRSGTAKKSFRGFRRDRILSRLNIGGKTGSLSNRKHDVRFDWFVGFAEQKNGSDPIVISTVVAHHKYIGTRASRYARSTIKHYFKMAHSDDLARR</sequence>
<gene>
    <name evidence="4" type="ORF">OMM_03867</name>
</gene>
<feature type="region of interest" description="Disordered" evidence="1">
    <location>
        <begin position="67"/>
        <end position="86"/>
    </location>
</feature>
<dbReference type="GO" id="GO:0051301">
    <property type="term" value="P:cell division"/>
    <property type="evidence" value="ECO:0007669"/>
    <property type="project" value="UniProtKB-KW"/>
</dbReference>
<evidence type="ECO:0000256" key="2">
    <source>
        <dbReference type="SAM" id="Phobius"/>
    </source>
</evidence>
<dbReference type="GO" id="GO:0071972">
    <property type="term" value="F:peptidoglycan L,D-transpeptidase activity"/>
    <property type="evidence" value="ECO:0007669"/>
    <property type="project" value="TreeGrafter"/>
</dbReference>
<protein>
    <submittedName>
        <fullName evidence="4">FtsI-like cell division protein</fullName>
    </submittedName>
</protein>
<keyword evidence="4" id="KW-0132">Cell division</keyword>
<dbReference type="GO" id="GO:0071555">
    <property type="term" value="P:cell wall organization"/>
    <property type="evidence" value="ECO:0007669"/>
    <property type="project" value="TreeGrafter"/>
</dbReference>
<organism evidence="4 5">
    <name type="scientific">Candidatus Magnetoglobus multicellularis str. Araruama</name>
    <dbReference type="NCBI Taxonomy" id="890399"/>
    <lineage>
        <taxon>Bacteria</taxon>
        <taxon>Pseudomonadati</taxon>
        <taxon>Thermodesulfobacteriota</taxon>
        <taxon>Desulfobacteria</taxon>
        <taxon>Desulfobacterales</taxon>
        <taxon>Desulfobacteraceae</taxon>
        <taxon>Candidatus Magnetoglobus</taxon>
    </lineage>
</organism>
<name>A0A1V1P421_9BACT</name>
<dbReference type="AlphaFoldDB" id="A0A1V1P421"/>
<keyword evidence="2" id="KW-0812">Transmembrane</keyword>